<dbReference type="Pfam" id="PF09952">
    <property type="entry name" value="AbiEi_2"/>
    <property type="match status" value="1"/>
</dbReference>
<dbReference type="AlphaFoldDB" id="A0A9J6RMD0"/>
<organism evidence="1 2">
    <name type="scientific">Dasania phycosphaerae</name>
    <dbReference type="NCBI Taxonomy" id="2950436"/>
    <lineage>
        <taxon>Bacteria</taxon>
        <taxon>Pseudomonadati</taxon>
        <taxon>Pseudomonadota</taxon>
        <taxon>Gammaproteobacteria</taxon>
        <taxon>Cellvibrionales</taxon>
        <taxon>Spongiibacteraceae</taxon>
        <taxon>Dasania</taxon>
    </lineage>
</organism>
<gene>
    <name evidence="1" type="ORF">O0V09_10470</name>
</gene>
<dbReference type="InterPro" id="IPR019238">
    <property type="entry name" value="AbiEi_2"/>
</dbReference>
<evidence type="ECO:0000313" key="1">
    <source>
        <dbReference type="EMBL" id="MCZ0865628.1"/>
    </source>
</evidence>
<dbReference type="Proteomes" id="UP001069090">
    <property type="component" value="Unassembled WGS sequence"/>
</dbReference>
<dbReference type="EMBL" id="JAPTGG010000008">
    <property type="protein sequence ID" value="MCZ0865628.1"/>
    <property type="molecule type" value="Genomic_DNA"/>
</dbReference>
<accession>A0A9J6RMD0</accession>
<comment type="caution">
    <text evidence="1">The sequence shown here is derived from an EMBL/GenBank/DDBJ whole genome shotgun (WGS) entry which is preliminary data.</text>
</comment>
<sequence length="364" mass="40107">MKRVNEIGLLQDAVKAFKKETGLKIAIIKNAFMEEGRPLGGLVELPNGAGQLAVGLKNWAAQANLGAIANQIERLPIEGMLVADYINPNMAAKLRAMAIQFIDTAGNAYINKPPLYVWVTTNKNEKAQEAKKEAPNRAFDAAGLKVIFGLLCDQQLINAAYREIAEKTGVALGTVGKVIDGLKETGFVVDRGKGKQGRRLVNRHKLLDRWVEAYPEKLKPKCRVGDFVADNPSWWKTINIEKFGAYWGGEVAATKYTGYLKPQVVTVYLPEQLGNKFLAAAKLKKALEWTADGPGIVKIYRPFWPQKIIDTVGEGKNQPIAKTHAGLVHPILAYADLIATADSRNLETARKIYEQHIAEHIGQD</sequence>
<proteinExistence type="predicted"/>
<dbReference type="RefSeq" id="WP_258331775.1">
    <property type="nucleotide sequence ID" value="NZ_JAPTGG010000008.1"/>
</dbReference>
<evidence type="ECO:0000313" key="2">
    <source>
        <dbReference type="Proteomes" id="UP001069090"/>
    </source>
</evidence>
<name>A0A9J6RMD0_9GAMM</name>
<keyword evidence="2" id="KW-1185">Reference proteome</keyword>
<reference evidence="1 2" key="1">
    <citation type="submission" date="2022-12" db="EMBL/GenBank/DDBJ databases">
        <title>Dasania phycosphaerae sp. nov., isolated from particulate material of the south coast of Korea.</title>
        <authorList>
            <person name="Jiang Y."/>
        </authorList>
    </citation>
    <scope>NUCLEOTIDE SEQUENCE [LARGE SCALE GENOMIC DNA]</scope>
    <source>
        <strain evidence="1 2">GY-19</strain>
    </source>
</reference>
<protein>
    <submittedName>
        <fullName evidence="1">Type IV toxin-antitoxin system AbiEi family antitoxin</fullName>
    </submittedName>
</protein>